<dbReference type="KEGG" id="xcb:XC_0057"/>
<evidence type="ECO:0008006" key="3">
    <source>
        <dbReference type="Google" id="ProtNLM"/>
    </source>
</evidence>
<accession>A0A0H2X2D4</accession>
<reference evidence="1 2" key="1">
    <citation type="journal article" date="2005" name="Genome Res.">
        <title>Comparative and functional genomic analyses of the pathogenicity of phytopathogen Xanthomonas campestris pv. campestris.</title>
        <authorList>
            <person name="Qian W."/>
            <person name="Jia Y."/>
            <person name="Ren S.X."/>
            <person name="He Y.Q."/>
            <person name="Feng J.X."/>
            <person name="Lu L.F."/>
            <person name="Sun Q."/>
            <person name="Ying G."/>
            <person name="Tang D.J."/>
            <person name="Tang H."/>
            <person name="Wu W."/>
            <person name="Hao P."/>
            <person name="Wang L."/>
            <person name="Jiang B.L."/>
            <person name="Zeng S."/>
            <person name="Gu W.Y."/>
            <person name="Lu G."/>
            <person name="Rong L."/>
            <person name="Tian Y."/>
            <person name="Yao Z."/>
            <person name="Fu G."/>
            <person name="Chen B."/>
            <person name="Fang R."/>
            <person name="Qiang B."/>
            <person name="Chen Z."/>
            <person name="Zhao G.P."/>
            <person name="Tang J.L."/>
            <person name="He C."/>
        </authorList>
    </citation>
    <scope>NUCLEOTIDE SEQUENCE [LARGE SCALE GENOMIC DNA]</scope>
    <source>
        <strain evidence="1 2">8004</strain>
    </source>
</reference>
<evidence type="ECO:0000313" key="2">
    <source>
        <dbReference type="Proteomes" id="UP000000420"/>
    </source>
</evidence>
<dbReference type="AlphaFoldDB" id="A0A0H2X2D4"/>
<dbReference type="Proteomes" id="UP000000420">
    <property type="component" value="Chromosome"/>
</dbReference>
<proteinExistence type="predicted"/>
<organism evidence="1 2">
    <name type="scientific">Xanthomonas campestris pv. campestris (strain 8004)</name>
    <dbReference type="NCBI Taxonomy" id="314565"/>
    <lineage>
        <taxon>Bacteria</taxon>
        <taxon>Pseudomonadati</taxon>
        <taxon>Pseudomonadota</taxon>
        <taxon>Gammaproteobacteria</taxon>
        <taxon>Lysobacterales</taxon>
        <taxon>Lysobacteraceae</taxon>
        <taxon>Xanthomonas</taxon>
    </lineage>
</organism>
<name>A0A0H2X2D4_XANC8</name>
<evidence type="ECO:0000313" key="1">
    <source>
        <dbReference type="EMBL" id="AAY47149.1"/>
    </source>
</evidence>
<dbReference type="RefSeq" id="WP_011035315.1">
    <property type="nucleotide sequence ID" value="NC_007086.1"/>
</dbReference>
<sequence>MSVAWKQSALDARTALLTSALARAIEIPDPQMYSAACEQDDRIETEGDALDGAAIYHSGPLPGTRLTTCQDGRYLLIYTRDGDDVLILVLVPARSDGKPTSSGDQ</sequence>
<gene>
    <name evidence="1" type="ordered locus">XC_0057</name>
</gene>
<dbReference type="HOGENOM" id="CLU_2304930_0_0_6"/>
<protein>
    <recommendedName>
        <fullName evidence="3">Plasmid stabilization protein</fullName>
    </recommendedName>
</protein>
<dbReference type="EMBL" id="CP000050">
    <property type="protein sequence ID" value="AAY47149.1"/>
    <property type="molecule type" value="Genomic_DNA"/>
</dbReference>